<reference evidence="1 2" key="1">
    <citation type="journal article" date="2019" name="Sci. Rep.">
        <title>Orb-weaving spider Araneus ventricosus genome elucidates the spidroin gene catalogue.</title>
        <authorList>
            <person name="Kono N."/>
            <person name="Nakamura H."/>
            <person name="Ohtoshi R."/>
            <person name="Moran D.A.P."/>
            <person name="Shinohara A."/>
            <person name="Yoshida Y."/>
            <person name="Fujiwara M."/>
            <person name="Mori M."/>
            <person name="Tomita M."/>
            <person name="Arakawa K."/>
        </authorList>
    </citation>
    <scope>NUCLEOTIDE SEQUENCE [LARGE SCALE GENOMIC DNA]</scope>
</reference>
<dbReference type="AlphaFoldDB" id="A0A4Y2K237"/>
<comment type="caution">
    <text evidence="1">The sequence shown here is derived from an EMBL/GenBank/DDBJ whole genome shotgun (WGS) entry which is preliminary data.</text>
</comment>
<name>A0A4Y2K237_ARAVE</name>
<protein>
    <submittedName>
        <fullName evidence="1">Uncharacterized protein</fullName>
    </submittedName>
</protein>
<evidence type="ECO:0000313" key="2">
    <source>
        <dbReference type="Proteomes" id="UP000499080"/>
    </source>
</evidence>
<dbReference type="Proteomes" id="UP000499080">
    <property type="component" value="Unassembled WGS sequence"/>
</dbReference>
<proteinExistence type="predicted"/>
<organism evidence="1 2">
    <name type="scientific">Araneus ventricosus</name>
    <name type="common">Orbweaver spider</name>
    <name type="synonym">Epeira ventricosa</name>
    <dbReference type="NCBI Taxonomy" id="182803"/>
    <lineage>
        <taxon>Eukaryota</taxon>
        <taxon>Metazoa</taxon>
        <taxon>Ecdysozoa</taxon>
        <taxon>Arthropoda</taxon>
        <taxon>Chelicerata</taxon>
        <taxon>Arachnida</taxon>
        <taxon>Araneae</taxon>
        <taxon>Araneomorphae</taxon>
        <taxon>Entelegynae</taxon>
        <taxon>Araneoidea</taxon>
        <taxon>Araneidae</taxon>
        <taxon>Araneus</taxon>
    </lineage>
</organism>
<gene>
    <name evidence="1" type="ORF">AVEN_47749_1</name>
</gene>
<accession>A0A4Y2K237</accession>
<evidence type="ECO:0000313" key="1">
    <source>
        <dbReference type="EMBL" id="GBM96430.1"/>
    </source>
</evidence>
<dbReference type="EMBL" id="BGPR01004142">
    <property type="protein sequence ID" value="GBM96430.1"/>
    <property type="molecule type" value="Genomic_DNA"/>
</dbReference>
<keyword evidence="2" id="KW-1185">Reference proteome</keyword>
<sequence>MMKFNIRDGNKNYRDWCTTFKAKTGGVKMIDRFLICEPSHASAESFKNVAPLLAVESQHFCTVELWKMCAMCCRRNHYGSIITGVNLDIEANADIVRSQNAPTPSNVKDILIKEYKYRSSTKTMFLS</sequence>